<dbReference type="InterPro" id="IPR005039">
    <property type="entry name" value="Ant_C"/>
</dbReference>
<gene>
    <name evidence="3" type="ORF">HMPREF9733_02681</name>
</gene>
<dbReference type="InterPro" id="IPR013557">
    <property type="entry name" value="AntA/B_antirep"/>
</dbReference>
<dbReference type="PANTHER" id="PTHR36180:SF1">
    <property type="entry name" value="ANTA_ANTB ANTIREPRESSOR DOMAIN-CONTAINING PROTEIN"/>
    <property type="match status" value="1"/>
</dbReference>
<feature type="domain" description="AntA/AntB antirepressor" evidence="2">
    <location>
        <begin position="29"/>
        <end position="103"/>
    </location>
</feature>
<feature type="domain" description="Antirepressor protein C-terminal" evidence="1">
    <location>
        <begin position="149"/>
        <end position="249"/>
    </location>
</feature>
<dbReference type="AlphaFoldDB" id="M2AAS9"/>
<accession>M2AAS9</accession>
<reference evidence="3 4" key="1">
    <citation type="submission" date="2012-01" db="EMBL/GenBank/DDBJ databases">
        <title>The Genome Sequence of Treponema denticola SP33.</title>
        <authorList>
            <consortium name="The Broad Institute Genome Sequencing Platform"/>
            <person name="Earl A."/>
            <person name="Ward D."/>
            <person name="Feldgarden M."/>
            <person name="Gevers D."/>
            <person name="Blanton J.M."/>
            <person name="Fenno C.J."/>
            <person name="Baranova O.V."/>
            <person name="Mathney J."/>
            <person name="Dewhirst F.E."/>
            <person name="Izard J."/>
            <person name="Young S.K."/>
            <person name="Zeng Q."/>
            <person name="Gargeya S."/>
            <person name="Fitzgerald M."/>
            <person name="Haas B."/>
            <person name="Abouelleil A."/>
            <person name="Alvarado L."/>
            <person name="Arachchi H.M."/>
            <person name="Berlin A."/>
            <person name="Chapman S.B."/>
            <person name="Gearin G."/>
            <person name="Goldberg J."/>
            <person name="Griggs A."/>
            <person name="Gujja S."/>
            <person name="Hansen M."/>
            <person name="Heiman D."/>
            <person name="Howarth C."/>
            <person name="Larimer J."/>
            <person name="Lui A."/>
            <person name="MacDonald P.J.P."/>
            <person name="McCowen C."/>
            <person name="Montmayeur A."/>
            <person name="Murphy C."/>
            <person name="Neiman D."/>
            <person name="Pearson M."/>
            <person name="Priest M."/>
            <person name="Roberts A."/>
            <person name="Saif S."/>
            <person name="Shea T."/>
            <person name="Sisk P."/>
            <person name="Stolte C."/>
            <person name="Sykes S."/>
            <person name="Wortman J."/>
            <person name="Nusbaum C."/>
            <person name="Birren B."/>
        </authorList>
    </citation>
    <scope>NUCLEOTIDE SEQUENCE [LARGE SCALE GENOMIC DNA]</scope>
    <source>
        <strain evidence="3 4">SP33</strain>
    </source>
</reference>
<name>M2AAS9_TREDN</name>
<evidence type="ECO:0008006" key="5">
    <source>
        <dbReference type="Google" id="ProtNLM"/>
    </source>
</evidence>
<evidence type="ECO:0000259" key="1">
    <source>
        <dbReference type="Pfam" id="PF03374"/>
    </source>
</evidence>
<dbReference type="Proteomes" id="UP000016183">
    <property type="component" value="Unassembled WGS sequence"/>
</dbReference>
<proteinExistence type="predicted"/>
<dbReference type="HOGENOM" id="CLU_046670_11_0_12"/>
<evidence type="ECO:0000313" key="4">
    <source>
        <dbReference type="Proteomes" id="UP000016183"/>
    </source>
</evidence>
<dbReference type="EMBL" id="AGDZ01000039">
    <property type="protein sequence ID" value="EMB19581.1"/>
    <property type="molecule type" value="Genomic_DNA"/>
</dbReference>
<dbReference type="OrthoDB" id="9812611at2"/>
<dbReference type="GO" id="GO:0003677">
    <property type="term" value="F:DNA binding"/>
    <property type="evidence" value="ECO:0007669"/>
    <property type="project" value="InterPro"/>
</dbReference>
<evidence type="ECO:0000313" key="3">
    <source>
        <dbReference type="EMBL" id="EMB19581.1"/>
    </source>
</evidence>
<dbReference type="PATRIC" id="fig|999437.3.peg.2759"/>
<sequence>MKELELFENEKIEKQTGLEIITAEDRQYINARDLHNSLEVGRDFSNWIKDRIEKYGFIEGKDYQKTENLSSPNLANAKSRPQIMIDYLLSLSMAKELAMVENNDKGREIRQYLIKVEQAWNTPEMIMARALQVSSKTINSLNEKLYLAEKTIEQQKPKVEYFDTLISRGNSTNIRNTAKELKIPERQFIKMLQLDGFLYRDKHNQLCPYSEYIQKGYFEVKEWQQGEKTGTQTLITVEGKQFFINKYQKAA</sequence>
<dbReference type="RefSeq" id="WP_010697680.1">
    <property type="nucleotide sequence ID" value="NZ_KB442455.1"/>
</dbReference>
<dbReference type="Pfam" id="PF08346">
    <property type="entry name" value="AntA"/>
    <property type="match status" value="1"/>
</dbReference>
<dbReference type="PANTHER" id="PTHR36180">
    <property type="entry name" value="DNA-BINDING PROTEIN-RELATED-RELATED"/>
    <property type="match status" value="1"/>
</dbReference>
<protein>
    <recommendedName>
        <fullName evidence="5">AntA/AntB antirepressor domain-containing protein</fullName>
    </recommendedName>
</protein>
<comment type="caution">
    <text evidence="3">The sequence shown here is derived from an EMBL/GenBank/DDBJ whole genome shotgun (WGS) entry which is preliminary data.</text>
</comment>
<evidence type="ECO:0000259" key="2">
    <source>
        <dbReference type="Pfam" id="PF08346"/>
    </source>
</evidence>
<dbReference type="Pfam" id="PF03374">
    <property type="entry name" value="ANT"/>
    <property type="match status" value="1"/>
</dbReference>
<organism evidence="3 4">
    <name type="scientific">Treponema denticola SP33</name>
    <dbReference type="NCBI Taxonomy" id="999437"/>
    <lineage>
        <taxon>Bacteria</taxon>
        <taxon>Pseudomonadati</taxon>
        <taxon>Spirochaetota</taxon>
        <taxon>Spirochaetia</taxon>
        <taxon>Spirochaetales</taxon>
        <taxon>Treponemataceae</taxon>
        <taxon>Treponema</taxon>
    </lineage>
</organism>